<dbReference type="CDD" id="cd07809">
    <property type="entry name" value="ASKHA_NBD_FGGY_BaXK-like"/>
    <property type="match status" value="1"/>
</dbReference>
<sequence>MYFLGLDIGSSSVKLAVINGETGERVVGATYPPQEMTISAPQSGWAEQSPEAWWDAVRQGCAQMWAEHPEAKDKIGAIGISYQMHGLVAVDAQGEVLRPSIIWCDSRAVATGEKAFEELGKDWCMEHLLNSPGNFTAAKLRWVQENEPDTYAKIDKILLPGDYIAYKLSGECTTTASGLSEGVFWDFAENKASDTLLKHWHIDPSLLAKQVPNLGVQGEVNEQAARELGINPGAKIAFRAGDQVANAMSLNVLEPGDVATTAGTSGVVYAVTDKNIADPDQRINTFRHVNKGEAEVHKGLLACINGAGRMNSWLRGVLSAGGEVSYPKLNELGESVEPGSDGLNVYPFGNGAERIMRNKLLSAQMDGLDLNRHSVNHIARATQEGVAYAMNLGFDLIKGLGAETRVVRAGHSNMFLSPIFSSAFVNLTGAPLELYQTDSAEGVARAAAWGCDYYTSREDVFRTLTRKAILEPEAALQSRYQELYGHWREAVERRLAEAR</sequence>
<gene>
    <name evidence="5" type="ORF">EDC38_2987</name>
</gene>
<dbReference type="EMBL" id="RJUK01000003">
    <property type="protein sequence ID" value="ROQ18015.1"/>
    <property type="molecule type" value="Genomic_DNA"/>
</dbReference>
<dbReference type="SUPFAM" id="SSF53067">
    <property type="entry name" value="Actin-like ATPase domain"/>
    <property type="match status" value="2"/>
</dbReference>
<dbReference type="OrthoDB" id="9805576at2"/>
<dbReference type="InterPro" id="IPR050406">
    <property type="entry name" value="FGGY_Carb_Kinase"/>
</dbReference>
<evidence type="ECO:0000313" key="6">
    <source>
        <dbReference type="Proteomes" id="UP000273643"/>
    </source>
</evidence>
<dbReference type="RefSeq" id="WP_123639350.1">
    <property type="nucleotide sequence ID" value="NZ_RJUK01000003.1"/>
</dbReference>
<dbReference type="AlphaFoldDB" id="A0A3N1NPA0"/>
<name>A0A3N1NPA0_9GAMM</name>
<dbReference type="PANTHER" id="PTHR43095:SF5">
    <property type="entry name" value="XYLULOSE KINASE"/>
    <property type="match status" value="1"/>
</dbReference>
<dbReference type="GO" id="GO:0016301">
    <property type="term" value="F:kinase activity"/>
    <property type="evidence" value="ECO:0007669"/>
    <property type="project" value="UniProtKB-KW"/>
</dbReference>
<dbReference type="PIRSF" id="PIRSF000538">
    <property type="entry name" value="GlpK"/>
    <property type="match status" value="1"/>
</dbReference>
<accession>A0A3N1NPA0</accession>
<reference evidence="5 6" key="1">
    <citation type="submission" date="2018-11" db="EMBL/GenBank/DDBJ databases">
        <title>Genomic Encyclopedia of Type Strains, Phase IV (KMG-IV): sequencing the most valuable type-strain genomes for metagenomic binning, comparative biology and taxonomic classification.</title>
        <authorList>
            <person name="Goeker M."/>
        </authorList>
    </citation>
    <scope>NUCLEOTIDE SEQUENCE [LARGE SCALE GENOMIC DNA]</scope>
    <source>
        <strain evidence="5 6">DSM 16974</strain>
    </source>
</reference>
<feature type="domain" description="Carbohydrate kinase FGGY N-terminal" evidence="4">
    <location>
        <begin position="2"/>
        <end position="247"/>
    </location>
</feature>
<evidence type="ECO:0000256" key="1">
    <source>
        <dbReference type="ARBA" id="ARBA00009156"/>
    </source>
</evidence>
<comment type="similarity">
    <text evidence="1">Belongs to the FGGY kinase family.</text>
</comment>
<evidence type="ECO:0000313" key="5">
    <source>
        <dbReference type="EMBL" id="ROQ18015.1"/>
    </source>
</evidence>
<dbReference type="Proteomes" id="UP000273643">
    <property type="component" value="Unassembled WGS sequence"/>
</dbReference>
<evidence type="ECO:0000256" key="2">
    <source>
        <dbReference type="ARBA" id="ARBA00022679"/>
    </source>
</evidence>
<proteinExistence type="inferred from homology"/>
<keyword evidence="3 5" id="KW-0418">Kinase</keyword>
<dbReference type="Pfam" id="PF00370">
    <property type="entry name" value="FGGY_N"/>
    <property type="match status" value="1"/>
</dbReference>
<keyword evidence="2" id="KW-0808">Transferase</keyword>
<comment type="caution">
    <text evidence="5">The sequence shown here is derived from an EMBL/GenBank/DDBJ whole genome shotgun (WGS) entry which is preliminary data.</text>
</comment>
<dbReference type="Gene3D" id="3.30.420.40">
    <property type="match status" value="2"/>
</dbReference>
<evidence type="ECO:0000259" key="4">
    <source>
        <dbReference type="Pfam" id="PF00370"/>
    </source>
</evidence>
<dbReference type="GO" id="GO:0005975">
    <property type="term" value="P:carbohydrate metabolic process"/>
    <property type="evidence" value="ECO:0007669"/>
    <property type="project" value="InterPro"/>
</dbReference>
<protein>
    <submittedName>
        <fullName evidence="5">Xylulokinase</fullName>
    </submittedName>
</protein>
<organism evidence="5 6">
    <name type="scientific">Marinimicrobium koreense</name>
    <dbReference type="NCBI Taxonomy" id="306545"/>
    <lineage>
        <taxon>Bacteria</taxon>
        <taxon>Pseudomonadati</taxon>
        <taxon>Pseudomonadota</taxon>
        <taxon>Gammaproteobacteria</taxon>
        <taxon>Cellvibrionales</taxon>
        <taxon>Cellvibrionaceae</taxon>
        <taxon>Marinimicrobium</taxon>
    </lineage>
</organism>
<dbReference type="PANTHER" id="PTHR43095">
    <property type="entry name" value="SUGAR KINASE"/>
    <property type="match status" value="1"/>
</dbReference>
<evidence type="ECO:0000256" key="3">
    <source>
        <dbReference type="ARBA" id="ARBA00022777"/>
    </source>
</evidence>
<dbReference type="InterPro" id="IPR000577">
    <property type="entry name" value="Carb_kinase_FGGY"/>
</dbReference>
<keyword evidence="6" id="KW-1185">Reference proteome</keyword>
<dbReference type="InterPro" id="IPR043129">
    <property type="entry name" value="ATPase_NBD"/>
</dbReference>
<dbReference type="InterPro" id="IPR018484">
    <property type="entry name" value="FGGY_N"/>
</dbReference>